<evidence type="ECO:0000313" key="1">
    <source>
        <dbReference type="EMBL" id="PIC55074.1"/>
    </source>
</evidence>
<reference evidence="2" key="1">
    <citation type="submission" date="2017-10" db="EMBL/GenBank/DDBJ databases">
        <title>Rapid genome shrinkage in a self-fertile nematode reveals novel sperm competition proteins.</title>
        <authorList>
            <person name="Yin D."/>
            <person name="Schwarz E.M."/>
            <person name="Thomas C.G."/>
            <person name="Felde R.L."/>
            <person name="Korf I.F."/>
            <person name="Cutter A.D."/>
            <person name="Schartner C.M."/>
            <person name="Ralston E.J."/>
            <person name="Meyer B.J."/>
            <person name="Haag E.S."/>
        </authorList>
    </citation>
    <scope>NUCLEOTIDE SEQUENCE [LARGE SCALE GENOMIC DNA]</scope>
    <source>
        <strain evidence="2">JU1422</strain>
    </source>
</reference>
<evidence type="ECO:0000313" key="2">
    <source>
        <dbReference type="Proteomes" id="UP000230233"/>
    </source>
</evidence>
<dbReference type="AlphaFoldDB" id="A0A2G5VTF7"/>
<comment type="caution">
    <text evidence="1">The sequence shown here is derived from an EMBL/GenBank/DDBJ whole genome shotgun (WGS) entry which is preliminary data.</text>
</comment>
<gene>
    <name evidence="1" type="primary">Cnig_chr_I.g503</name>
    <name evidence="1" type="ORF">B9Z55_000503</name>
</gene>
<proteinExistence type="predicted"/>
<dbReference type="EMBL" id="PDUG01000001">
    <property type="protein sequence ID" value="PIC55074.1"/>
    <property type="molecule type" value="Genomic_DNA"/>
</dbReference>
<accession>A0A2G5VTF7</accession>
<protein>
    <submittedName>
        <fullName evidence="1">Uncharacterized protein</fullName>
    </submittedName>
</protein>
<keyword evidence="2" id="KW-1185">Reference proteome</keyword>
<organism evidence="1 2">
    <name type="scientific">Caenorhabditis nigoni</name>
    <dbReference type="NCBI Taxonomy" id="1611254"/>
    <lineage>
        <taxon>Eukaryota</taxon>
        <taxon>Metazoa</taxon>
        <taxon>Ecdysozoa</taxon>
        <taxon>Nematoda</taxon>
        <taxon>Chromadorea</taxon>
        <taxon>Rhabditida</taxon>
        <taxon>Rhabditina</taxon>
        <taxon>Rhabditomorpha</taxon>
        <taxon>Rhabditoidea</taxon>
        <taxon>Rhabditidae</taxon>
        <taxon>Peloderinae</taxon>
        <taxon>Caenorhabditis</taxon>
    </lineage>
</organism>
<sequence>MTFQSPGIRYYSRLSNYYSNPYRFITNMYSSQMGRRSFRRLVPLKMANGRTATDYSGQDYDECYDK</sequence>
<dbReference type="Proteomes" id="UP000230233">
    <property type="component" value="Chromosome I"/>
</dbReference>
<name>A0A2G5VTF7_9PELO</name>